<dbReference type="Pfam" id="PF10320">
    <property type="entry name" value="7TM_GPCR_Srsx"/>
    <property type="match status" value="4"/>
</dbReference>
<comment type="subcellular location">
    <subcellularLocation>
        <location evidence="1">Membrane</location>
    </subcellularLocation>
</comment>
<dbReference type="GO" id="GO:0016020">
    <property type="term" value="C:membrane"/>
    <property type="evidence" value="ECO:0007669"/>
    <property type="project" value="UniProtKB-SubCell"/>
</dbReference>
<reference evidence="6 7" key="1">
    <citation type="submission" date="2019-10" db="EMBL/GenBank/DDBJ databases">
        <title>Assembly and Annotation for the nematode Trichostrongylus colubriformis.</title>
        <authorList>
            <person name="Martin J."/>
        </authorList>
    </citation>
    <scope>NUCLEOTIDE SEQUENCE [LARGE SCALE GENOMIC DNA]</scope>
    <source>
        <strain evidence="6">G859</strain>
        <tissue evidence="6">Whole worm</tissue>
    </source>
</reference>
<keyword evidence="3 5" id="KW-1133">Transmembrane helix</keyword>
<dbReference type="EMBL" id="WIXE01024430">
    <property type="protein sequence ID" value="KAK5965605.1"/>
    <property type="molecule type" value="Genomic_DNA"/>
</dbReference>
<proteinExistence type="predicted"/>
<dbReference type="SMART" id="SM01381">
    <property type="entry name" value="7TM_GPCR_Srsx"/>
    <property type="match status" value="2"/>
</dbReference>
<evidence type="ECO:0000313" key="7">
    <source>
        <dbReference type="Proteomes" id="UP001331761"/>
    </source>
</evidence>
<evidence type="ECO:0000256" key="3">
    <source>
        <dbReference type="ARBA" id="ARBA00022989"/>
    </source>
</evidence>
<dbReference type="InterPro" id="IPR000276">
    <property type="entry name" value="GPCR_Rhodpsn"/>
</dbReference>
<feature type="transmembrane region" description="Helical" evidence="5">
    <location>
        <begin position="332"/>
        <end position="350"/>
    </location>
</feature>
<feature type="transmembrane region" description="Helical" evidence="5">
    <location>
        <begin position="85"/>
        <end position="109"/>
    </location>
</feature>
<name>A0AAN8FAR7_TRICO</name>
<feature type="transmembrane region" description="Helical" evidence="5">
    <location>
        <begin position="203"/>
        <end position="229"/>
    </location>
</feature>
<evidence type="ECO:0000256" key="5">
    <source>
        <dbReference type="SAM" id="Phobius"/>
    </source>
</evidence>
<feature type="transmembrane region" description="Helical" evidence="5">
    <location>
        <begin position="389"/>
        <end position="414"/>
    </location>
</feature>
<evidence type="ECO:0000256" key="4">
    <source>
        <dbReference type="ARBA" id="ARBA00023136"/>
    </source>
</evidence>
<feature type="transmembrane region" description="Helical" evidence="5">
    <location>
        <begin position="42"/>
        <end position="65"/>
    </location>
</feature>
<dbReference type="AlphaFoldDB" id="A0AAN8FAR7"/>
<evidence type="ECO:0008006" key="8">
    <source>
        <dbReference type="Google" id="ProtNLM"/>
    </source>
</evidence>
<keyword evidence="7" id="KW-1185">Reference proteome</keyword>
<dbReference type="InterPro" id="IPR019424">
    <property type="entry name" value="7TM_GPCR_Srsx"/>
</dbReference>
<gene>
    <name evidence="6" type="ORF">GCK32_004884</name>
</gene>
<feature type="transmembrane region" description="Helical" evidence="5">
    <location>
        <begin position="121"/>
        <end position="144"/>
    </location>
</feature>
<dbReference type="InterPro" id="IPR047130">
    <property type="entry name" value="7TM_GPCR_Srsx_nematod"/>
</dbReference>
<feature type="transmembrane region" description="Helical" evidence="5">
    <location>
        <begin position="448"/>
        <end position="470"/>
    </location>
</feature>
<comment type="caution">
    <text evidence="6">The sequence shown here is derived from an EMBL/GenBank/DDBJ whole genome shotgun (WGS) entry which is preliminary data.</text>
</comment>
<keyword evidence="4 5" id="KW-0472">Membrane</keyword>
<feature type="transmembrane region" description="Helical" evidence="5">
    <location>
        <begin position="6"/>
        <end position="30"/>
    </location>
</feature>
<evidence type="ECO:0000313" key="6">
    <source>
        <dbReference type="EMBL" id="KAK5965605.1"/>
    </source>
</evidence>
<dbReference type="PANTHER" id="PTHR23360">
    <property type="entry name" value="G-PROTEIN COUPLED RECEPTORS FAMILY 1 PROFILE DOMAIN-CONTAINING PROTEIN-RELATED"/>
    <property type="match status" value="1"/>
</dbReference>
<keyword evidence="2 5" id="KW-0812">Transmembrane</keyword>
<feature type="transmembrane region" description="Helical" evidence="5">
    <location>
        <begin position="292"/>
        <end position="311"/>
    </location>
</feature>
<organism evidence="6 7">
    <name type="scientific">Trichostrongylus colubriformis</name>
    <name type="common">Black scour worm</name>
    <dbReference type="NCBI Taxonomy" id="6319"/>
    <lineage>
        <taxon>Eukaryota</taxon>
        <taxon>Metazoa</taxon>
        <taxon>Ecdysozoa</taxon>
        <taxon>Nematoda</taxon>
        <taxon>Chromadorea</taxon>
        <taxon>Rhabditida</taxon>
        <taxon>Rhabditina</taxon>
        <taxon>Rhabditomorpha</taxon>
        <taxon>Strongyloidea</taxon>
        <taxon>Trichostrongylidae</taxon>
        <taxon>Trichostrongylus</taxon>
    </lineage>
</organism>
<feature type="transmembrane region" description="Helical" evidence="5">
    <location>
        <begin position="250"/>
        <end position="272"/>
    </location>
</feature>
<feature type="transmembrane region" description="Helical" evidence="5">
    <location>
        <begin position="482"/>
        <end position="502"/>
    </location>
</feature>
<dbReference type="GO" id="GO:0004930">
    <property type="term" value="F:G protein-coupled receptor activity"/>
    <property type="evidence" value="ECO:0007669"/>
    <property type="project" value="InterPro"/>
</dbReference>
<evidence type="ECO:0000256" key="2">
    <source>
        <dbReference type="ARBA" id="ARBA00022692"/>
    </source>
</evidence>
<accession>A0AAN8FAR7</accession>
<dbReference type="SUPFAM" id="SSF81321">
    <property type="entry name" value="Family A G protein-coupled receptor-like"/>
    <property type="match status" value="1"/>
</dbReference>
<dbReference type="Proteomes" id="UP001331761">
    <property type="component" value="Unassembled WGS sequence"/>
</dbReference>
<dbReference type="PANTHER" id="PTHR23360:SF5">
    <property type="entry name" value="G-PROTEIN COUPLED RECEPTORS FAMILY 1 PROFILE DOMAIN-CONTAINING PROTEIN"/>
    <property type="match status" value="1"/>
</dbReference>
<sequence length="547" mass="62248">MPSFIGQVITTVITVTMCIIGLFGNVCMLCAHAYDCRLRLKICYIVTVIAFLHVICLLNELYLQVRQSRFHATSRVDCFRQTCVYIFAMMAQASMFLMLAVDHLLAVTMPIKHLMFPTLKYTLYLCAPPIFFASATVVFSIAFMNDDPIILCTPLQGPRPSTSPAPHQLTTAELKFQRKKDSGMQEEFRRMQLLTVVMALKPWSLISFCYIMAVIASLHVICLLSELYIEARQLRFHALLRSECFRHTCVYVFSIMSQSLMFLMMAADYLLAMAIPLSPSHHRHYTFRTLPYVFYMCIPPLLFGSASVVFCTIFMDDEVTDICTPIQGSRHLGTFVIIIIVIIITDAPTFSSNAAKAHRRQQDNSVTRSPNLIRFRAVSRSECFRETCVYVFALVAQSAMFFMMALDYLLAVTIPLSHAAQCRMAVIRYQLPEHRSTCDTPLCMMRSFVALLTVFVCSWCFSAITTHIALEHLDADLSLVVQTYTVILALPTYCQCYFITYIRSPRHRAAYRKQQQTLLKYLFSGKPQKSTHLSVATVGKSVHPLNQ</sequence>
<protein>
    <recommendedName>
        <fullName evidence="8">G protein-coupled receptor</fullName>
    </recommendedName>
</protein>
<dbReference type="Gene3D" id="1.20.1070.10">
    <property type="entry name" value="Rhodopsin 7-helix transmembrane proteins"/>
    <property type="match status" value="1"/>
</dbReference>
<evidence type="ECO:0000256" key="1">
    <source>
        <dbReference type="ARBA" id="ARBA00004370"/>
    </source>
</evidence>